<proteinExistence type="predicted"/>
<evidence type="ECO:0000313" key="3">
    <source>
        <dbReference type="Proteomes" id="UP000005950"/>
    </source>
</evidence>
<gene>
    <name evidence="2" type="ORF">HOLDEFILI_01053</name>
</gene>
<organism evidence="2 3">
    <name type="scientific">Holdemania filiformis DSM 12042</name>
    <dbReference type="NCBI Taxonomy" id="545696"/>
    <lineage>
        <taxon>Bacteria</taxon>
        <taxon>Bacillati</taxon>
        <taxon>Bacillota</taxon>
        <taxon>Erysipelotrichia</taxon>
        <taxon>Erysipelotrichales</taxon>
        <taxon>Erysipelotrichaceae</taxon>
        <taxon>Holdemania</taxon>
    </lineage>
</organism>
<accession>B9Y5H1</accession>
<reference evidence="2 3" key="2">
    <citation type="submission" date="2009-02" db="EMBL/GenBank/DDBJ databases">
        <title>Draft genome sequence of Holdemania filiformis DSM 12042.</title>
        <authorList>
            <person name="Sudarsanam P."/>
            <person name="Ley R."/>
            <person name="Guruge J."/>
            <person name="Turnbaugh P.J."/>
            <person name="Mahowald M."/>
            <person name="Liep D."/>
            <person name="Gordon J."/>
        </authorList>
    </citation>
    <scope>NUCLEOTIDE SEQUENCE [LARGE SCALE GENOMIC DNA]</scope>
    <source>
        <strain evidence="2 3">DSM 12042</strain>
    </source>
</reference>
<comment type="caution">
    <text evidence="2">The sequence shown here is derived from an EMBL/GenBank/DDBJ whole genome shotgun (WGS) entry which is preliminary data.</text>
</comment>
<feature type="region of interest" description="Disordered" evidence="1">
    <location>
        <begin position="27"/>
        <end position="64"/>
    </location>
</feature>
<dbReference type="AlphaFoldDB" id="B9Y5H1"/>
<dbReference type="EMBL" id="ACCF01000059">
    <property type="protein sequence ID" value="EEF68767.1"/>
    <property type="molecule type" value="Genomic_DNA"/>
</dbReference>
<dbReference type="HOGENOM" id="CLU_2861663_0_0_9"/>
<protein>
    <submittedName>
        <fullName evidence="2">Uncharacterized protein</fullName>
    </submittedName>
</protein>
<evidence type="ECO:0000313" key="2">
    <source>
        <dbReference type="EMBL" id="EEF68767.1"/>
    </source>
</evidence>
<dbReference type="Proteomes" id="UP000005950">
    <property type="component" value="Unassembled WGS sequence"/>
</dbReference>
<evidence type="ECO:0000256" key="1">
    <source>
        <dbReference type="SAM" id="MobiDB-lite"/>
    </source>
</evidence>
<sequence>MERNQDEIKHQSLREARTVRLERALVHKKEKQSKRAAAITPQTQGRLETASVKGRTSEMIVNPS</sequence>
<name>B9Y5H1_9FIRM</name>
<reference evidence="2 3" key="1">
    <citation type="submission" date="2008-12" db="EMBL/GenBank/DDBJ databases">
        <authorList>
            <person name="Fulton L."/>
            <person name="Clifton S."/>
            <person name="Fulton B."/>
            <person name="Xu J."/>
            <person name="Minx P."/>
            <person name="Pepin K.H."/>
            <person name="Johnson M."/>
            <person name="Bhonagiri V."/>
            <person name="Nash W.E."/>
            <person name="Mardis E.R."/>
            <person name="Wilson R.K."/>
        </authorList>
    </citation>
    <scope>NUCLEOTIDE SEQUENCE [LARGE SCALE GENOMIC DNA]</scope>
    <source>
        <strain evidence="2 3">DSM 12042</strain>
    </source>
</reference>